<keyword evidence="1" id="KW-0812">Transmembrane</keyword>
<evidence type="ECO:0000256" key="1">
    <source>
        <dbReference type="SAM" id="Phobius"/>
    </source>
</evidence>
<proteinExistence type="predicted"/>
<keyword evidence="3" id="KW-1185">Reference proteome</keyword>
<feature type="transmembrane region" description="Helical" evidence="1">
    <location>
        <begin position="42"/>
        <end position="62"/>
    </location>
</feature>
<evidence type="ECO:0000313" key="2">
    <source>
        <dbReference type="EMBL" id="WGI69317.1"/>
    </source>
</evidence>
<keyword evidence="1" id="KW-1133">Transmembrane helix</keyword>
<name>A0ABY8M466_9HYPH</name>
<sequence length="67" mass="7194">MKFARLALSVIGVLLIALGLLWIGQGSGIFPYPARSFMINQTPWLINGAIVAVIGLLAIGGARRFLR</sequence>
<dbReference type="RefSeq" id="WP_210051224.1">
    <property type="nucleotide sequence ID" value="NZ_CP123000.1"/>
</dbReference>
<accession>A0ABY8M466</accession>
<evidence type="ECO:0000313" key="3">
    <source>
        <dbReference type="Proteomes" id="UP001227095"/>
    </source>
</evidence>
<reference evidence="2 3" key="1">
    <citation type="submission" date="2023-04" db="EMBL/GenBank/DDBJ databases">
        <title>Neorhizobium petrolearium OS53, complete genome.</title>
        <authorList>
            <person name="Yu T."/>
        </authorList>
    </citation>
    <scope>NUCLEOTIDE SEQUENCE [LARGE SCALE GENOMIC DNA]</scope>
    <source>
        <strain evidence="2 3">OS53</strain>
    </source>
</reference>
<dbReference type="Proteomes" id="UP001227095">
    <property type="component" value="Chromosome"/>
</dbReference>
<keyword evidence="1" id="KW-0472">Membrane</keyword>
<dbReference type="EMBL" id="CP123000">
    <property type="protein sequence ID" value="WGI69317.1"/>
    <property type="molecule type" value="Genomic_DNA"/>
</dbReference>
<protein>
    <recommendedName>
        <fullName evidence="4">DUF2905 domain-containing protein</fullName>
    </recommendedName>
</protein>
<organism evidence="2 3">
    <name type="scientific">Neorhizobium petrolearium</name>
    <dbReference type="NCBI Taxonomy" id="515361"/>
    <lineage>
        <taxon>Bacteria</taxon>
        <taxon>Pseudomonadati</taxon>
        <taxon>Pseudomonadota</taxon>
        <taxon>Alphaproteobacteria</taxon>
        <taxon>Hyphomicrobiales</taxon>
        <taxon>Rhizobiaceae</taxon>
        <taxon>Rhizobium/Agrobacterium group</taxon>
        <taxon>Neorhizobium</taxon>
    </lineage>
</organism>
<gene>
    <name evidence="2" type="ORF">QEO92_04335</name>
</gene>
<evidence type="ECO:0008006" key="4">
    <source>
        <dbReference type="Google" id="ProtNLM"/>
    </source>
</evidence>